<evidence type="ECO:0000256" key="2">
    <source>
        <dbReference type="ARBA" id="ARBA00005135"/>
    </source>
</evidence>
<protein>
    <recommendedName>
        <fullName evidence="4">phosphoserine phosphatase</fullName>
        <ecNumber evidence="4">3.1.3.3</ecNumber>
    </recommendedName>
    <alternativeName>
        <fullName evidence="10">O-phosphoserine phosphohydrolase</fullName>
    </alternativeName>
</protein>
<evidence type="ECO:0000256" key="7">
    <source>
        <dbReference type="ARBA" id="ARBA00022801"/>
    </source>
</evidence>
<accession>A0A4P9XPG3</accession>
<dbReference type="CDD" id="cd07500">
    <property type="entry name" value="HAD_PSP"/>
    <property type="match status" value="1"/>
</dbReference>
<dbReference type="STRING" id="78915.A0A4P9XPG3"/>
<dbReference type="SUPFAM" id="SSF56784">
    <property type="entry name" value="HAD-like"/>
    <property type="match status" value="1"/>
</dbReference>
<dbReference type="InterPro" id="IPR036412">
    <property type="entry name" value="HAD-like_sf"/>
</dbReference>
<evidence type="ECO:0000256" key="9">
    <source>
        <dbReference type="ARBA" id="ARBA00023299"/>
    </source>
</evidence>
<dbReference type="UniPathway" id="UPA00135">
    <property type="reaction ID" value="UER00198"/>
</dbReference>
<keyword evidence="7" id="KW-0378">Hydrolase</keyword>
<evidence type="ECO:0000256" key="6">
    <source>
        <dbReference type="ARBA" id="ARBA00022723"/>
    </source>
</evidence>
<keyword evidence="5" id="KW-0028">Amino-acid biosynthesis</keyword>
<dbReference type="NCBIfam" id="TIGR01488">
    <property type="entry name" value="HAD-SF-IB"/>
    <property type="match status" value="1"/>
</dbReference>
<dbReference type="Pfam" id="PF13740">
    <property type="entry name" value="ACT_6"/>
    <property type="match status" value="1"/>
</dbReference>
<dbReference type="OrthoDB" id="27226at2759"/>
<evidence type="ECO:0000256" key="1">
    <source>
        <dbReference type="ARBA" id="ARBA00001946"/>
    </source>
</evidence>
<organism evidence="13 14">
    <name type="scientific">Thamnocephalis sphaerospora</name>
    <dbReference type="NCBI Taxonomy" id="78915"/>
    <lineage>
        <taxon>Eukaryota</taxon>
        <taxon>Fungi</taxon>
        <taxon>Fungi incertae sedis</taxon>
        <taxon>Zoopagomycota</taxon>
        <taxon>Zoopagomycotina</taxon>
        <taxon>Zoopagomycetes</taxon>
        <taxon>Zoopagales</taxon>
        <taxon>Sigmoideomycetaceae</taxon>
        <taxon>Thamnocephalis</taxon>
    </lineage>
</organism>
<feature type="active site" description="Proton donor" evidence="11">
    <location>
        <position position="409"/>
    </location>
</feature>
<dbReference type="PANTHER" id="PTHR43344:SF2">
    <property type="entry name" value="PHOSPHOSERINE PHOSPHATASE"/>
    <property type="match status" value="1"/>
</dbReference>
<reference evidence="14" key="1">
    <citation type="journal article" date="2018" name="Nat. Microbiol.">
        <title>Leveraging single-cell genomics to expand the fungal tree of life.</title>
        <authorList>
            <person name="Ahrendt S.R."/>
            <person name="Quandt C.A."/>
            <person name="Ciobanu D."/>
            <person name="Clum A."/>
            <person name="Salamov A."/>
            <person name="Andreopoulos B."/>
            <person name="Cheng J.F."/>
            <person name="Woyke T."/>
            <person name="Pelin A."/>
            <person name="Henrissat B."/>
            <person name="Reynolds N.K."/>
            <person name="Benny G.L."/>
            <person name="Smith M.E."/>
            <person name="James T.Y."/>
            <person name="Grigoriev I.V."/>
        </authorList>
    </citation>
    <scope>NUCLEOTIDE SEQUENCE [LARGE SCALE GENOMIC DNA]</scope>
    <source>
        <strain evidence="14">RSA 1356</strain>
    </source>
</reference>
<dbReference type="AlphaFoldDB" id="A0A4P9XPG3"/>
<evidence type="ECO:0000259" key="12">
    <source>
        <dbReference type="PROSITE" id="PS51382"/>
    </source>
</evidence>
<feature type="active site" description="Nucleophile" evidence="11">
    <location>
        <position position="407"/>
    </location>
</feature>
<evidence type="ECO:0000256" key="10">
    <source>
        <dbReference type="ARBA" id="ARBA00031693"/>
    </source>
</evidence>
<feature type="domain" description="SPX" evidence="12">
    <location>
        <begin position="1"/>
        <end position="151"/>
    </location>
</feature>
<dbReference type="EMBL" id="KZ992662">
    <property type="protein sequence ID" value="RKP07876.1"/>
    <property type="molecule type" value="Genomic_DNA"/>
</dbReference>
<name>A0A4P9XPG3_9FUNG</name>
<dbReference type="InterPro" id="IPR004469">
    <property type="entry name" value="PSP"/>
</dbReference>
<dbReference type="NCBIfam" id="TIGR00338">
    <property type="entry name" value="serB"/>
    <property type="match status" value="1"/>
</dbReference>
<comment type="pathway">
    <text evidence="2">Amino-acid biosynthesis; L-serine biosynthesis; L-serine from 3-phospho-D-glycerate: step 3/3.</text>
</comment>
<dbReference type="GO" id="GO:0000287">
    <property type="term" value="F:magnesium ion binding"/>
    <property type="evidence" value="ECO:0007669"/>
    <property type="project" value="TreeGrafter"/>
</dbReference>
<dbReference type="GO" id="GO:0005737">
    <property type="term" value="C:cytoplasm"/>
    <property type="evidence" value="ECO:0007669"/>
    <property type="project" value="TreeGrafter"/>
</dbReference>
<dbReference type="PROSITE" id="PS51382">
    <property type="entry name" value="SPX"/>
    <property type="match status" value="1"/>
</dbReference>
<proteinExistence type="inferred from homology"/>
<dbReference type="InterPro" id="IPR004331">
    <property type="entry name" value="SPX_dom"/>
</dbReference>
<sequence>MKFGRYIEERKARLPDDTWRAACMDYGALKSYLKETARSASVHPSALLPTDGPTQESFGAQVAHRLTLLQRTVPGFFDRLDAEVARAAEHVCYQVAQAAEKFAAGRLNTAEALRHIMLVESFTFLNYTGVAKILKKLDRYTGLNLSEAYLLRISVTPLVRFQPLSTWKQRLLDEMRQSAERAIGATVAASSITVTADTSAVASSRKNWFPPASHLPHQRILVTMAGPHGTDIIGCVLDCAARYACEVEDFMLSRLYHQVTFAALLRLTNERVELFRDLAEAARKWDAQLHFEPQNQDHSATTTSIQEAPYAGRVKYAATVLNRNGLTATFLDDWTKLLLAERISVEQMSRLNAGRVCCADYQLSVPLDVDLDALRQQLFQLSVRHATDVALQQHNVFRRNKRLVVFDMDSTLIQQEVIDEIARHAGVVDQVAVITEAAMNGEIDFNESLRRRVALLKGTPVSVLAEVRDRLTFTEGAHFLCRALKRLGFKLAVISGGFMPLATYVKNELNLDYAFANQLKTSPDGLTLTGETVGPVVNGERKAELLEVIAQAESVSLDQVVAVGDGANDLWMLAKAGLGIAFDAKPRVQEQARARINQKSLKYVLYLLGYTDNDAKQLQDM</sequence>
<keyword evidence="6" id="KW-0479">Metal-binding</keyword>
<dbReference type="InterPro" id="IPR023214">
    <property type="entry name" value="HAD_sf"/>
</dbReference>
<comment type="similarity">
    <text evidence="3">Belongs to the HAD-like hydrolase superfamily. SerB family.</text>
</comment>
<dbReference type="SFLD" id="SFLDS00003">
    <property type="entry name" value="Haloacid_Dehalogenase"/>
    <property type="match status" value="1"/>
</dbReference>
<keyword evidence="9" id="KW-0718">Serine biosynthesis</keyword>
<dbReference type="CDD" id="cd14447">
    <property type="entry name" value="SPX"/>
    <property type="match status" value="1"/>
</dbReference>
<dbReference type="GO" id="GO:0036424">
    <property type="term" value="F:L-phosphoserine phosphatase activity"/>
    <property type="evidence" value="ECO:0007669"/>
    <property type="project" value="InterPro"/>
</dbReference>
<dbReference type="SFLD" id="SFLDG01137">
    <property type="entry name" value="C1.6.1:_Phosphoserine_Phosphat"/>
    <property type="match status" value="1"/>
</dbReference>
<dbReference type="SFLD" id="SFLDF00029">
    <property type="entry name" value="phosphoserine_phosphatase"/>
    <property type="match status" value="1"/>
</dbReference>
<evidence type="ECO:0000256" key="8">
    <source>
        <dbReference type="ARBA" id="ARBA00022842"/>
    </source>
</evidence>
<evidence type="ECO:0000256" key="5">
    <source>
        <dbReference type="ARBA" id="ARBA00022605"/>
    </source>
</evidence>
<keyword evidence="8" id="KW-0460">Magnesium</keyword>
<evidence type="ECO:0000313" key="14">
    <source>
        <dbReference type="Proteomes" id="UP000271241"/>
    </source>
</evidence>
<dbReference type="FunFam" id="3.40.50.1000:FF:000143">
    <property type="entry name" value="Phosphoserine phosphatase serb"/>
    <property type="match status" value="1"/>
</dbReference>
<dbReference type="GO" id="GO:0006564">
    <property type="term" value="P:L-serine biosynthetic process"/>
    <property type="evidence" value="ECO:0007669"/>
    <property type="project" value="UniProtKB-KW"/>
</dbReference>
<evidence type="ECO:0000256" key="4">
    <source>
        <dbReference type="ARBA" id="ARBA00012640"/>
    </source>
</evidence>
<dbReference type="InterPro" id="IPR050582">
    <property type="entry name" value="HAD-like_SerB"/>
</dbReference>
<comment type="cofactor">
    <cofactor evidence="1">
        <name>Mg(2+)</name>
        <dbReference type="ChEBI" id="CHEBI:18420"/>
    </cofactor>
</comment>
<dbReference type="SFLD" id="SFLDG01136">
    <property type="entry name" value="C1.6:_Phosphoserine_Phosphatas"/>
    <property type="match status" value="1"/>
</dbReference>
<dbReference type="Pfam" id="PF00702">
    <property type="entry name" value="Hydrolase"/>
    <property type="match status" value="1"/>
</dbReference>
<dbReference type="Gene3D" id="3.40.50.1000">
    <property type="entry name" value="HAD superfamily/HAD-like"/>
    <property type="match status" value="1"/>
</dbReference>
<evidence type="ECO:0000256" key="11">
    <source>
        <dbReference type="PIRSR" id="PIRSR604469-1"/>
    </source>
</evidence>
<keyword evidence="14" id="KW-1185">Reference proteome</keyword>
<dbReference type="PANTHER" id="PTHR43344">
    <property type="entry name" value="PHOSPHOSERINE PHOSPHATASE"/>
    <property type="match status" value="1"/>
</dbReference>
<evidence type="ECO:0000313" key="13">
    <source>
        <dbReference type="EMBL" id="RKP07876.1"/>
    </source>
</evidence>
<evidence type="ECO:0000256" key="3">
    <source>
        <dbReference type="ARBA" id="ARBA00009184"/>
    </source>
</evidence>
<dbReference type="EC" id="3.1.3.3" evidence="4"/>
<gene>
    <name evidence="13" type="ORF">THASP1DRAFT_16430</name>
</gene>
<dbReference type="Proteomes" id="UP000271241">
    <property type="component" value="Unassembled WGS sequence"/>
</dbReference>